<proteinExistence type="predicted"/>
<organism evidence="1">
    <name type="scientific">uncultured Caudovirales phage</name>
    <dbReference type="NCBI Taxonomy" id="2100421"/>
    <lineage>
        <taxon>Viruses</taxon>
        <taxon>Duplodnaviria</taxon>
        <taxon>Heunggongvirae</taxon>
        <taxon>Uroviricota</taxon>
        <taxon>Caudoviricetes</taxon>
        <taxon>Peduoviridae</taxon>
        <taxon>Maltschvirus</taxon>
        <taxon>Maltschvirus maltsch</taxon>
    </lineage>
</organism>
<reference evidence="1" key="1">
    <citation type="submission" date="2020-04" db="EMBL/GenBank/DDBJ databases">
        <authorList>
            <person name="Chiriac C."/>
            <person name="Salcher M."/>
            <person name="Ghai R."/>
            <person name="Kavagutti S V."/>
        </authorList>
    </citation>
    <scope>NUCLEOTIDE SEQUENCE</scope>
</reference>
<name>A0A6J5LSB7_9CAUD</name>
<evidence type="ECO:0000313" key="1">
    <source>
        <dbReference type="EMBL" id="CAB4135906.1"/>
    </source>
</evidence>
<sequence length="59" mass="7268">MPYQDKKTQKKFMARQYRTKYATDLAFKNAEAKRKSDWYQKNRERLIAKVLENRAKVKR</sequence>
<protein>
    <submittedName>
        <fullName evidence="1">Uncharacterized protein</fullName>
    </submittedName>
</protein>
<dbReference type="EMBL" id="LR796307">
    <property type="protein sequence ID" value="CAB4135906.1"/>
    <property type="molecule type" value="Genomic_DNA"/>
</dbReference>
<gene>
    <name evidence="1" type="ORF">UFOVP300_8</name>
</gene>
<accession>A0A6J5LSB7</accession>